<reference evidence="8 9" key="1">
    <citation type="journal article" date="2016" name="Genome Announc.">
        <title>Draft Genome Sequence of the Rumen Methanogen Methanobrevibacter olleyae YLM1.</title>
        <authorList>
            <person name="Kelly W.J."/>
            <person name="Li D."/>
            <person name="Lambie S.C."/>
            <person name="Cox F."/>
            <person name="Attwood G.T."/>
            <person name="Altermann E."/>
            <person name="Leahy S.C."/>
        </authorList>
    </citation>
    <scope>NUCLEOTIDE SEQUENCE [LARGE SCALE GENOMIC DNA]</scope>
    <source>
        <strain evidence="8 9">YLM1</strain>
    </source>
</reference>
<evidence type="ECO:0000256" key="1">
    <source>
        <dbReference type="ARBA" id="ARBA00022490"/>
    </source>
</evidence>
<dbReference type="PROSITE" id="PS01090">
    <property type="entry name" value="TATD_2"/>
    <property type="match status" value="1"/>
</dbReference>
<dbReference type="FunFam" id="3.20.20.140:FF:000018">
    <property type="entry name" value="3'-5' ssDNA/RNA exonuclease TatD"/>
    <property type="match status" value="1"/>
</dbReference>
<dbReference type="GO" id="GO:0046872">
    <property type="term" value="F:metal ion binding"/>
    <property type="evidence" value="ECO:0007669"/>
    <property type="project" value="UniProtKB-KW"/>
</dbReference>
<dbReference type="PIRSF" id="PIRSF005902">
    <property type="entry name" value="DNase_TatD"/>
    <property type="match status" value="1"/>
</dbReference>
<keyword evidence="9" id="KW-1185">Reference proteome</keyword>
<evidence type="ECO:0000256" key="4">
    <source>
        <dbReference type="ARBA" id="ARBA00022801"/>
    </source>
</evidence>
<protein>
    <submittedName>
        <fullName evidence="8">Hydrolase TatD family</fullName>
    </submittedName>
</protein>
<dbReference type="Proteomes" id="UP000066376">
    <property type="component" value="Chromosome"/>
</dbReference>
<name>A0A126QXP1_METOL</name>
<keyword evidence="2" id="KW-0540">Nuclease</keyword>
<evidence type="ECO:0000256" key="5">
    <source>
        <dbReference type="ARBA" id="ARBA00022839"/>
    </source>
</evidence>
<keyword evidence="4 8" id="KW-0378">Hydrolase</keyword>
<feature type="binding site" evidence="7">
    <location>
        <position position="210"/>
    </location>
    <ligand>
        <name>a divalent metal cation</name>
        <dbReference type="ChEBI" id="CHEBI:60240"/>
        <label>1</label>
    </ligand>
</feature>
<keyword evidence="1" id="KW-0963">Cytoplasm</keyword>
<dbReference type="GO" id="GO:0004527">
    <property type="term" value="F:exonuclease activity"/>
    <property type="evidence" value="ECO:0007669"/>
    <property type="project" value="UniProtKB-KW"/>
</dbReference>
<dbReference type="PATRIC" id="fig|294671.3.peg.365"/>
<evidence type="ECO:0000256" key="6">
    <source>
        <dbReference type="ARBA" id="ARBA00022842"/>
    </source>
</evidence>
<dbReference type="STRING" id="294671.YLM1_0363"/>
<gene>
    <name evidence="8" type="ORF">YLM1_0363</name>
</gene>
<dbReference type="InterPro" id="IPR001130">
    <property type="entry name" value="TatD-like"/>
</dbReference>
<dbReference type="SUPFAM" id="SSF51556">
    <property type="entry name" value="Metallo-dependent hydrolases"/>
    <property type="match status" value="1"/>
</dbReference>
<proteinExistence type="predicted"/>
<dbReference type="InterPro" id="IPR032466">
    <property type="entry name" value="Metal_Hydrolase"/>
</dbReference>
<dbReference type="AlphaFoldDB" id="A0A126QXP1"/>
<dbReference type="Gene3D" id="3.20.20.140">
    <property type="entry name" value="Metal-dependent hydrolases"/>
    <property type="match status" value="1"/>
</dbReference>
<evidence type="ECO:0000256" key="7">
    <source>
        <dbReference type="PIRSR" id="PIRSR005902-1"/>
    </source>
</evidence>
<dbReference type="PANTHER" id="PTHR10060:SF15">
    <property type="entry name" value="DEOXYRIBONUCLEASE TATDN1"/>
    <property type="match status" value="1"/>
</dbReference>
<evidence type="ECO:0000256" key="2">
    <source>
        <dbReference type="ARBA" id="ARBA00022722"/>
    </source>
</evidence>
<sequence>MMTGLIDIGLNLMHKSFDKNREDIIKNANAVGVSQFVITGTNIKSSETALNYAKQDQFKGILFSTAGVHPHDAKTCDENSINTLRDFAKEDCVVAIGECGLDYNRNYSPQDIQRKWFEEQVKLADKLNMPLFLHEREAHEDMVKILSKYPSMCEKACIHCFTGTKEEAEKYLELGCFIGVTGWICDERRGQSLQEAVKVIPPEKMMIETDAPFLIPRNFEKKPKSNKNKPEYLPHILNTIAKYKECEAIELGEKLSQTTRKFFNI</sequence>
<keyword evidence="6" id="KW-0460">Magnesium</keyword>
<dbReference type="InterPro" id="IPR050891">
    <property type="entry name" value="TatD-type_Hydrolase"/>
</dbReference>
<feature type="binding site" evidence="7">
    <location>
        <position position="134"/>
    </location>
    <ligand>
        <name>a divalent metal cation</name>
        <dbReference type="ChEBI" id="CHEBI:60240"/>
        <label>2</label>
    </ligand>
</feature>
<dbReference type="EMBL" id="CP014265">
    <property type="protein sequence ID" value="AMK14923.1"/>
    <property type="molecule type" value="Genomic_DNA"/>
</dbReference>
<feature type="binding site" evidence="7">
    <location>
        <position position="98"/>
    </location>
    <ligand>
        <name>a divalent metal cation</name>
        <dbReference type="ChEBI" id="CHEBI:60240"/>
        <label>1</label>
    </ligand>
</feature>
<dbReference type="Pfam" id="PF01026">
    <property type="entry name" value="TatD_DNase"/>
    <property type="match status" value="1"/>
</dbReference>
<dbReference type="KEGG" id="mol:YLM1_0363"/>
<keyword evidence="3 7" id="KW-0479">Metal-binding</keyword>
<dbReference type="CDD" id="cd01310">
    <property type="entry name" value="TatD_DNAse"/>
    <property type="match status" value="1"/>
</dbReference>
<evidence type="ECO:0000313" key="9">
    <source>
        <dbReference type="Proteomes" id="UP000066376"/>
    </source>
</evidence>
<dbReference type="InterPro" id="IPR018228">
    <property type="entry name" value="DNase_TatD-rel_CS"/>
</dbReference>
<evidence type="ECO:0000313" key="8">
    <source>
        <dbReference type="EMBL" id="AMK14923.1"/>
    </source>
</evidence>
<keyword evidence="5" id="KW-0269">Exonuclease</keyword>
<accession>A0A126QXP1</accession>
<reference evidence="9" key="2">
    <citation type="submission" date="2016-02" db="EMBL/GenBank/DDBJ databases">
        <title>The draft genome sequence of the rumen methanogen Methanobrevibacter olleyae YLM1.</title>
        <authorList>
            <consortium name="New Zealand Agricultural Greenhouse Gas Research Centre/Pastoral Greenhouse Gas Research Consortium"/>
            <person name="Kelly W.J."/>
            <person name="Li D."/>
            <person name="Lambie S.C."/>
            <person name="Attwood G.T."/>
            <person name="Altermann E."/>
            <person name="Leahy S.C."/>
        </authorList>
    </citation>
    <scope>NUCLEOTIDE SEQUENCE [LARGE SCALE GENOMIC DNA]</scope>
    <source>
        <strain evidence="9">YLM1</strain>
    </source>
</reference>
<evidence type="ECO:0000256" key="3">
    <source>
        <dbReference type="ARBA" id="ARBA00022723"/>
    </source>
</evidence>
<organism evidence="8 9">
    <name type="scientific">Methanobrevibacter olleyae</name>
    <dbReference type="NCBI Taxonomy" id="294671"/>
    <lineage>
        <taxon>Archaea</taxon>
        <taxon>Methanobacteriati</taxon>
        <taxon>Methanobacteriota</taxon>
        <taxon>Methanomada group</taxon>
        <taxon>Methanobacteria</taxon>
        <taxon>Methanobacteriales</taxon>
        <taxon>Methanobacteriaceae</taxon>
        <taxon>Methanobrevibacter</taxon>
    </lineage>
</organism>
<dbReference type="PANTHER" id="PTHR10060">
    <property type="entry name" value="TATD FAMILY DEOXYRIBONUCLEASE"/>
    <property type="match status" value="1"/>
</dbReference>
<feature type="binding site" evidence="7">
    <location>
        <position position="159"/>
    </location>
    <ligand>
        <name>a divalent metal cation</name>
        <dbReference type="ChEBI" id="CHEBI:60240"/>
        <label>2</label>
    </ligand>
</feature>